<dbReference type="InterPro" id="IPR003593">
    <property type="entry name" value="AAA+_ATPase"/>
</dbReference>
<dbReference type="InterPro" id="IPR017911">
    <property type="entry name" value="MacB-like_ATP-bd"/>
</dbReference>
<evidence type="ECO:0000313" key="6">
    <source>
        <dbReference type="EMBL" id="MEK0306458.1"/>
    </source>
</evidence>
<dbReference type="RefSeq" id="WP_340468979.1">
    <property type="nucleotide sequence ID" value="NZ_JBANBB010000001.1"/>
</dbReference>
<dbReference type="Proteomes" id="UP001373159">
    <property type="component" value="Unassembled WGS sequence"/>
</dbReference>
<evidence type="ECO:0000256" key="3">
    <source>
        <dbReference type="ARBA" id="ARBA00022741"/>
    </source>
</evidence>
<evidence type="ECO:0000256" key="1">
    <source>
        <dbReference type="ARBA" id="ARBA00005417"/>
    </source>
</evidence>
<keyword evidence="3" id="KW-0547">Nucleotide-binding</keyword>
<dbReference type="Gene3D" id="3.40.50.300">
    <property type="entry name" value="P-loop containing nucleotide triphosphate hydrolases"/>
    <property type="match status" value="1"/>
</dbReference>
<dbReference type="InterPro" id="IPR017871">
    <property type="entry name" value="ABC_transporter-like_CS"/>
</dbReference>
<name>A0ABU8ZMJ5_9BIFI</name>
<comment type="similarity">
    <text evidence="1">Belongs to the ABC transporter superfamily.</text>
</comment>
<evidence type="ECO:0000313" key="7">
    <source>
        <dbReference type="Proteomes" id="UP001373159"/>
    </source>
</evidence>
<gene>
    <name evidence="6" type="ORF">V8P97_03100</name>
</gene>
<dbReference type="PANTHER" id="PTHR24220:SF689">
    <property type="entry name" value="LIPOPROTEIN-RELEASING SYSTEM ATP-BINDING PROTEIN LOLD"/>
    <property type="match status" value="1"/>
</dbReference>
<dbReference type="PANTHER" id="PTHR24220">
    <property type="entry name" value="IMPORT ATP-BINDING PROTEIN"/>
    <property type="match status" value="1"/>
</dbReference>
<keyword evidence="2" id="KW-0813">Transport</keyword>
<reference evidence="6 7" key="1">
    <citation type="submission" date="2024-02" db="EMBL/GenBank/DDBJ databases">
        <title>Bifidobacterium honeyensis sp. nov., isolated from the comb honey.</title>
        <authorList>
            <person name="Liu W."/>
            <person name="Li Y."/>
        </authorList>
    </citation>
    <scope>NUCLEOTIDE SEQUENCE [LARGE SCALE GENOMIC DNA]</scope>
    <source>
        <strain evidence="6 7">IMAU50988</strain>
    </source>
</reference>
<comment type="caution">
    <text evidence="6">The sequence shown here is derived from an EMBL/GenBank/DDBJ whole genome shotgun (WGS) entry which is preliminary data.</text>
</comment>
<keyword evidence="7" id="KW-1185">Reference proteome</keyword>
<dbReference type="PROSITE" id="PS50893">
    <property type="entry name" value="ABC_TRANSPORTER_2"/>
    <property type="match status" value="1"/>
</dbReference>
<accession>A0ABU8ZMJ5</accession>
<protein>
    <submittedName>
        <fullName evidence="6">ABC transporter ATP-binding protein</fullName>
    </submittedName>
</protein>
<dbReference type="SUPFAM" id="SSF52540">
    <property type="entry name" value="P-loop containing nucleoside triphosphate hydrolases"/>
    <property type="match status" value="1"/>
</dbReference>
<dbReference type="InterPro" id="IPR003439">
    <property type="entry name" value="ABC_transporter-like_ATP-bd"/>
</dbReference>
<dbReference type="InterPro" id="IPR015854">
    <property type="entry name" value="ABC_transpr_LolD-like"/>
</dbReference>
<dbReference type="InterPro" id="IPR027417">
    <property type="entry name" value="P-loop_NTPase"/>
</dbReference>
<dbReference type="SMART" id="SM00382">
    <property type="entry name" value="AAA"/>
    <property type="match status" value="1"/>
</dbReference>
<dbReference type="CDD" id="cd03255">
    <property type="entry name" value="ABC_MJ0796_LolCDE_FtsE"/>
    <property type="match status" value="1"/>
</dbReference>
<evidence type="ECO:0000259" key="5">
    <source>
        <dbReference type="PROSITE" id="PS50893"/>
    </source>
</evidence>
<evidence type="ECO:0000256" key="4">
    <source>
        <dbReference type="ARBA" id="ARBA00022840"/>
    </source>
</evidence>
<sequence>MDIITLENVSYRYSRQGKMVLAGVDAAFRSGALTCITGRSGAGKTTLLSLLAGLDTATGGRVLFKGEDLAEMDRDRYRARQIGTVFQGYNLLNRASAVENIVLSMQISGVKDRRKTESALALLERMGIDETTARRQVSNLSGGEQQRVGIARALAHDPDTIIADEPTGNLDGETRGRIMDILVSLAHKEGKCVIVVTHSTTVAKRADRVWNLNRGALKPAKAPSQPRG</sequence>
<keyword evidence="4 6" id="KW-0067">ATP-binding</keyword>
<dbReference type="PROSITE" id="PS00211">
    <property type="entry name" value="ABC_TRANSPORTER_1"/>
    <property type="match status" value="1"/>
</dbReference>
<dbReference type="GO" id="GO:0005524">
    <property type="term" value="F:ATP binding"/>
    <property type="evidence" value="ECO:0007669"/>
    <property type="project" value="UniProtKB-KW"/>
</dbReference>
<dbReference type="EMBL" id="JBANBB010000001">
    <property type="protein sequence ID" value="MEK0306458.1"/>
    <property type="molecule type" value="Genomic_DNA"/>
</dbReference>
<organism evidence="6 7">
    <name type="scientific">Bifidobacterium favimelis</name>
    <dbReference type="NCBI Taxonomy" id="3122979"/>
    <lineage>
        <taxon>Bacteria</taxon>
        <taxon>Bacillati</taxon>
        <taxon>Actinomycetota</taxon>
        <taxon>Actinomycetes</taxon>
        <taxon>Bifidobacteriales</taxon>
        <taxon>Bifidobacteriaceae</taxon>
        <taxon>Bifidobacterium</taxon>
    </lineage>
</organism>
<dbReference type="Pfam" id="PF00005">
    <property type="entry name" value="ABC_tran"/>
    <property type="match status" value="1"/>
</dbReference>
<feature type="domain" description="ABC transporter" evidence="5">
    <location>
        <begin position="4"/>
        <end position="228"/>
    </location>
</feature>
<evidence type="ECO:0000256" key="2">
    <source>
        <dbReference type="ARBA" id="ARBA00022448"/>
    </source>
</evidence>
<proteinExistence type="inferred from homology"/>